<gene>
    <name evidence="1" type="ORF">LIN78_00565</name>
</gene>
<dbReference type="EMBL" id="JAJBZT010000001">
    <property type="protein sequence ID" value="MCB6182048.1"/>
    <property type="molecule type" value="Genomic_DNA"/>
</dbReference>
<dbReference type="Proteomes" id="UP001165395">
    <property type="component" value="Unassembled WGS sequence"/>
</dbReference>
<keyword evidence="2" id="KW-1185">Reference proteome</keyword>
<accession>A0ABS8D1H5</accession>
<reference evidence="1" key="1">
    <citation type="submission" date="2021-10" db="EMBL/GenBank/DDBJ databases">
        <title>The complete genome sequence of Leeia sp. TBRC 13508.</title>
        <authorList>
            <person name="Charoenyingcharoen P."/>
            <person name="Yukphan P."/>
        </authorList>
    </citation>
    <scope>NUCLEOTIDE SEQUENCE</scope>
    <source>
        <strain evidence="1">TBRC 13508</strain>
    </source>
</reference>
<organism evidence="1 2">
    <name type="scientific">Leeia speluncae</name>
    <dbReference type="NCBI Taxonomy" id="2884804"/>
    <lineage>
        <taxon>Bacteria</taxon>
        <taxon>Pseudomonadati</taxon>
        <taxon>Pseudomonadota</taxon>
        <taxon>Betaproteobacteria</taxon>
        <taxon>Neisseriales</taxon>
        <taxon>Leeiaceae</taxon>
        <taxon>Leeia</taxon>
    </lineage>
</organism>
<evidence type="ECO:0000313" key="2">
    <source>
        <dbReference type="Proteomes" id="UP001165395"/>
    </source>
</evidence>
<protein>
    <submittedName>
        <fullName evidence="1">Uncharacterized protein</fullName>
    </submittedName>
</protein>
<evidence type="ECO:0000313" key="1">
    <source>
        <dbReference type="EMBL" id="MCB6182048.1"/>
    </source>
</evidence>
<dbReference type="RefSeq" id="WP_227177438.1">
    <property type="nucleotide sequence ID" value="NZ_JAJBZT010000001.1"/>
</dbReference>
<sequence length="254" mass="28471">MHTTKTITLADFVFYKDKQPTSIAALLPDFQVSDRIGVVVKQPAGALGVASLLLAASTVFYDEYRSRLGNEPDKLRLYPDYYVFHAGECRGNHAQLDIWPPHKEVIVANDPEQILEAINDRGITRLLVEDSPTGHATFLRETLCSADHRIKTVLAYRREGNTPNANLRCGHSQVVENYIQKMLTDSQVACELSNALTEQQQSARQALQQDGFYTEHYREISLDDALGMMSFETKQSETTAHYLAVSHPNAGCNR</sequence>
<proteinExistence type="predicted"/>
<name>A0ABS8D1H5_9NEIS</name>
<comment type="caution">
    <text evidence="1">The sequence shown here is derived from an EMBL/GenBank/DDBJ whole genome shotgun (WGS) entry which is preliminary data.</text>
</comment>